<evidence type="ECO:0000313" key="2">
    <source>
        <dbReference type="Proteomes" id="UP000559256"/>
    </source>
</evidence>
<dbReference type="Proteomes" id="UP000559256">
    <property type="component" value="Unassembled WGS sequence"/>
</dbReference>
<keyword evidence="2" id="KW-1185">Reference proteome</keyword>
<accession>A0A8H5D6W8</accession>
<protein>
    <submittedName>
        <fullName evidence="1">Uncharacterized protein</fullName>
    </submittedName>
</protein>
<gene>
    <name evidence="1" type="ORF">D9758_010592</name>
</gene>
<name>A0A8H5D6W8_9AGAR</name>
<sequence length="60" mass="6407">MRVPSPMQSPYTLVFGVWLRAEGNHGLTAGSLLLRLGHAVSQLHPGPVVAWSAGVQDMNV</sequence>
<evidence type="ECO:0000313" key="1">
    <source>
        <dbReference type="EMBL" id="KAF5353843.1"/>
    </source>
</evidence>
<dbReference type="AlphaFoldDB" id="A0A8H5D6W8"/>
<organism evidence="1 2">
    <name type="scientific">Tetrapyrgos nigripes</name>
    <dbReference type="NCBI Taxonomy" id="182062"/>
    <lineage>
        <taxon>Eukaryota</taxon>
        <taxon>Fungi</taxon>
        <taxon>Dikarya</taxon>
        <taxon>Basidiomycota</taxon>
        <taxon>Agaricomycotina</taxon>
        <taxon>Agaricomycetes</taxon>
        <taxon>Agaricomycetidae</taxon>
        <taxon>Agaricales</taxon>
        <taxon>Marasmiineae</taxon>
        <taxon>Marasmiaceae</taxon>
        <taxon>Tetrapyrgos</taxon>
    </lineage>
</organism>
<comment type="caution">
    <text evidence="1">The sequence shown here is derived from an EMBL/GenBank/DDBJ whole genome shotgun (WGS) entry which is preliminary data.</text>
</comment>
<proteinExistence type="predicted"/>
<reference evidence="1 2" key="1">
    <citation type="journal article" date="2020" name="ISME J.">
        <title>Uncovering the hidden diversity of litter-decomposition mechanisms in mushroom-forming fungi.</title>
        <authorList>
            <person name="Floudas D."/>
            <person name="Bentzer J."/>
            <person name="Ahren D."/>
            <person name="Johansson T."/>
            <person name="Persson P."/>
            <person name="Tunlid A."/>
        </authorList>
    </citation>
    <scope>NUCLEOTIDE SEQUENCE [LARGE SCALE GENOMIC DNA]</scope>
    <source>
        <strain evidence="1 2">CBS 291.85</strain>
    </source>
</reference>
<dbReference type="EMBL" id="JAACJM010000061">
    <property type="protein sequence ID" value="KAF5353843.1"/>
    <property type="molecule type" value="Genomic_DNA"/>
</dbReference>